<keyword evidence="1" id="KW-1133">Transmembrane helix</keyword>
<dbReference type="InterPro" id="IPR057695">
    <property type="entry name" value="DUF7935"/>
</dbReference>
<dbReference type="EMBL" id="CP019336">
    <property type="protein sequence ID" value="AUC23152.1"/>
    <property type="molecule type" value="Genomic_DNA"/>
</dbReference>
<gene>
    <name evidence="2" type="ORF">BTO15_14070</name>
</gene>
<dbReference type="Proteomes" id="UP000232721">
    <property type="component" value="Chromosome"/>
</dbReference>
<protein>
    <submittedName>
        <fullName evidence="2">Uncharacterized protein</fullName>
    </submittedName>
</protein>
<name>A0ABM6Q218_9FLAO</name>
<keyword evidence="1" id="KW-0472">Membrane</keyword>
<evidence type="ECO:0000313" key="3">
    <source>
        <dbReference type="Proteomes" id="UP000232721"/>
    </source>
</evidence>
<keyword evidence="3" id="KW-1185">Reference proteome</keyword>
<evidence type="ECO:0000313" key="2">
    <source>
        <dbReference type="EMBL" id="AUC23152.1"/>
    </source>
</evidence>
<keyword evidence="1" id="KW-0812">Transmembrane</keyword>
<evidence type="ECO:0000256" key="1">
    <source>
        <dbReference type="SAM" id="Phobius"/>
    </source>
</evidence>
<reference evidence="2 3" key="1">
    <citation type="submission" date="2017-02" db="EMBL/GenBank/DDBJ databases">
        <title>Trade-off between light-utilization and light-protection in marine flavobacteria.</title>
        <authorList>
            <person name="Kumagai Y."/>
            <person name="Yoshizawa S."/>
            <person name="Kogure K."/>
            <person name="Iwasaki W."/>
        </authorList>
    </citation>
    <scope>NUCLEOTIDE SEQUENCE [LARGE SCALE GENOMIC DNA]</scope>
    <source>
        <strain evidence="2 3">KCTC 23670</strain>
    </source>
</reference>
<accession>A0ABM6Q218</accession>
<organism evidence="2 3">
    <name type="scientific">Polaribacter sejongensis</name>
    <dbReference type="NCBI Taxonomy" id="985043"/>
    <lineage>
        <taxon>Bacteria</taxon>
        <taxon>Pseudomonadati</taxon>
        <taxon>Bacteroidota</taxon>
        <taxon>Flavobacteriia</taxon>
        <taxon>Flavobacteriales</taxon>
        <taxon>Flavobacteriaceae</taxon>
    </lineage>
</organism>
<dbReference type="RefSeq" id="WP_208889258.1">
    <property type="nucleotide sequence ID" value="NZ_CP019336.1"/>
</dbReference>
<proteinExistence type="predicted"/>
<sequence>MEDKLIESIAYILPALVTGLVAYYIFNRLIIKLSSDEKIALLSQRKKEALPIKLQAYERMLLFCERINPVKMLVRIKPITEGTQDYLQLLIANIDQEFEHNLVQQMYITDDTWTAVVATKNTIINKLRQVAETAKTANELREKVIIDYSKTLPPTDTAISFIKNEVKKIL</sequence>
<dbReference type="Pfam" id="PF25589">
    <property type="entry name" value="DUF7935"/>
    <property type="match status" value="1"/>
</dbReference>
<feature type="transmembrane region" description="Helical" evidence="1">
    <location>
        <begin position="6"/>
        <end position="26"/>
    </location>
</feature>